<sequence>MSTLPNSSTEQDLLQHVVDDRRSDLERAGQDPHAQAWLQQQLDSSEGTSRMFEMLSYQAEQPQFLQTLTEAQNNARQDTPNRQQGNEVLQDSWWQVPPQAQCTTGSGPAEEEGLAMHPLDEYTEVAGPSTAEQEDLHSYVVVERQDVLEAIGTFVAAYLATIPQAQDLPPKELQAAVARAFQELSKSKIRRLWEWGRCIYRCIAFSYGAFSVYENPWLVRAVLMALWTASKLLIRGFIPLIF</sequence>
<name>A0AAW1SAT6_9CHLO</name>
<dbReference type="Proteomes" id="UP001438707">
    <property type="component" value="Unassembled WGS sequence"/>
</dbReference>
<dbReference type="AlphaFoldDB" id="A0AAW1SAT6"/>
<comment type="caution">
    <text evidence="1">The sequence shown here is derived from an EMBL/GenBank/DDBJ whole genome shotgun (WGS) entry which is preliminary data.</text>
</comment>
<reference evidence="1 2" key="1">
    <citation type="journal article" date="2024" name="Nat. Commun.">
        <title>Phylogenomics reveals the evolutionary origins of lichenization in chlorophyte algae.</title>
        <authorList>
            <person name="Puginier C."/>
            <person name="Libourel C."/>
            <person name="Otte J."/>
            <person name="Skaloud P."/>
            <person name="Haon M."/>
            <person name="Grisel S."/>
            <person name="Petersen M."/>
            <person name="Berrin J.G."/>
            <person name="Delaux P.M."/>
            <person name="Dal Grande F."/>
            <person name="Keller J."/>
        </authorList>
    </citation>
    <scope>NUCLEOTIDE SEQUENCE [LARGE SCALE GENOMIC DNA]</scope>
    <source>
        <strain evidence="1 2">SAG 2145</strain>
    </source>
</reference>
<accession>A0AAW1SAT6</accession>
<organism evidence="1 2">
    <name type="scientific">Apatococcus lobatus</name>
    <dbReference type="NCBI Taxonomy" id="904363"/>
    <lineage>
        <taxon>Eukaryota</taxon>
        <taxon>Viridiplantae</taxon>
        <taxon>Chlorophyta</taxon>
        <taxon>core chlorophytes</taxon>
        <taxon>Trebouxiophyceae</taxon>
        <taxon>Chlorellales</taxon>
        <taxon>Chlorellaceae</taxon>
        <taxon>Apatococcus</taxon>
    </lineage>
</organism>
<protein>
    <submittedName>
        <fullName evidence="1">Uncharacterized protein</fullName>
    </submittedName>
</protein>
<keyword evidence="2" id="KW-1185">Reference proteome</keyword>
<dbReference type="PANTHER" id="PTHR33874:SF4">
    <property type="entry name" value="EXPRESSED PROTEIN"/>
    <property type="match status" value="1"/>
</dbReference>
<dbReference type="EMBL" id="JALJOS010000002">
    <property type="protein sequence ID" value="KAK9842931.1"/>
    <property type="molecule type" value="Genomic_DNA"/>
</dbReference>
<proteinExistence type="predicted"/>
<gene>
    <name evidence="1" type="ORF">WJX74_004544</name>
</gene>
<dbReference type="PANTHER" id="PTHR33874">
    <property type="entry name" value="RING FINGER PROTEIN"/>
    <property type="match status" value="1"/>
</dbReference>
<evidence type="ECO:0000313" key="1">
    <source>
        <dbReference type="EMBL" id="KAK9842931.1"/>
    </source>
</evidence>
<evidence type="ECO:0000313" key="2">
    <source>
        <dbReference type="Proteomes" id="UP001438707"/>
    </source>
</evidence>